<dbReference type="AlphaFoldDB" id="A0A1Y1IM98"/>
<dbReference type="Proteomes" id="UP000054558">
    <property type="component" value="Unassembled WGS sequence"/>
</dbReference>
<gene>
    <name evidence="1" type="ORF">KFL_006570040</name>
</gene>
<evidence type="ECO:0008006" key="3">
    <source>
        <dbReference type="Google" id="ProtNLM"/>
    </source>
</evidence>
<evidence type="ECO:0000313" key="2">
    <source>
        <dbReference type="Proteomes" id="UP000054558"/>
    </source>
</evidence>
<dbReference type="EMBL" id="DF237606">
    <property type="protein sequence ID" value="GAQ90569.1"/>
    <property type="molecule type" value="Genomic_DNA"/>
</dbReference>
<name>A0A1Y1IM98_KLENI</name>
<protein>
    <recommendedName>
        <fullName evidence="3">F-box domain-containing protein</fullName>
    </recommendedName>
</protein>
<evidence type="ECO:0000313" key="1">
    <source>
        <dbReference type="EMBL" id="GAQ90569.1"/>
    </source>
</evidence>
<keyword evidence="2" id="KW-1185">Reference proteome</keyword>
<sequence>MAPAVSALLSLSSDVVNQILHRLNSDGRRQMLCVSRAMRDAVQESFPRTRIQANELDSQLEIDTLVRHLAARKGATVKELELGSRIASSSTILASLGRMVAPYQGTLARLKLYIPEMEATDIVLLSCVLVGYSELEEVVLEGKKLNMVQRLWVDRQAGVQETKHVAMFPFAKLVFDFPLISRSQDSTLSICTMGSWGDILTQEAPPPSAASAPAKLEFFVKQAMQSEAHGVEARRCVFPSELIPGVSNLRTCHFVGDFATRYLRSETLQELVIKLPVRGKDVSLRVPSLRVLDCAGGAGLFLKAHSLEEVTVRGPMGFLGGLEGCSLKKLVLGKSDTLWSCTDMLKILLCVPSVETTELLTRVVSEPGKSFLSSLRVFSLRHAVKHLVFGESVVDIMMGEFNAGYGTRVRFQEALSLSSLRSVVLNMEYTGRISEFLLAVRDVVQKLTVVKHGSKLDLNELDRLRKVFKRISTQVEACQRCLIEKSCC</sequence>
<organism evidence="1 2">
    <name type="scientific">Klebsormidium nitens</name>
    <name type="common">Green alga</name>
    <name type="synonym">Ulothrix nitens</name>
    <dbReference type="NCBI Taxonomy" id="105231"/>
    <lineage>
        <taxon>Eukaryota</taxon>
        <taxon>Viridiplantae</taxon>
        <taxon>Streptophyta</taxon>
        <taxon>Klebsormidiophyceae</taxon>
        <taxon>Klebsormidiales</taxon>
        <taxon>Klebsormidiaceae</taxon>
        <taxon>Klebsormidium</taxon>
    </lineage>
</organism>
<proteinExistence type="predicted"/>
<reference evidence="1 2" key="1">
    <citation type="journal article" date="2014" name="Nat. Commun.">
        <title>Klebsormidium flaccidum genome reveals primary factors for plant terrestrial adaptation.</title>
        <authorList>
            <person name="Hori K."/>
            <person name="Maruyama F."/>
            <person name="Fujisawa T."/>
            <person name="Togashi T."/>
            <person name="Yamamoto N."/>
            <person name="Seo M."/>
            <person name="Sato S."/>
            <person name="Yamada T."/>
            <person name="Mori H."/>
            <person name="Tajima N."/>
            <person name="Moriyama T."/>
            <person name="Ikeuchi M."/>
            <person name="Watanabe M."/>
            <person name="Wada H."/>
            <person name="Kobayashi K."/>
            <person name="Saito M."/>
            <person name="Masuda T."/>
            <person name="Sasaki-Sekimoto Y."/>
            <person name="Mashiguchi K."/>
            <person name="Awai K."/>
            <person name="Shimojima M."/>
            <person name="Masuda S."/>
            <person name="Iwai M."/>
            <person name="Nobusawa T."/>
            <person name="Narise T."/>
            <person name="Kondo S."/>
            <person name="Saito H."/>
            <person name="Sato R."/>
            <person name="Murakawa M."/>
            <person name="Ihara Y."/>
            <person name="Oshima-Yamada Y."/>
            <person name="Ohtaka K."/>
            <person name="Satoh M."/>
            <person name="Sonobe K."/>
            <person name="Ishii M."/>
            <person name="Ohtani R."/>
            <person name="Kanamori-Sato M."/>
            <person name="Honoki R."/>
            <person name="Miyazaki D."/>
            <person name="Mochizuki H."/>
            <person name="Umetsu J."/>
            <person name="Higashi K."/>
            <person name="Shibata D."/>
            <person name="Kamiya Y."/>
            <person name="Sato N."/>
            <person name="Nakamura Y."/>
            <person name="Tabata S."/>
            <person name="Ida S."/>
            <person name="Kurokawa K."/>
            <person name="Ohta H."/>
        </authorList>
    </citation>
    <scope>NUCLEOTIDE SEQUENCE [LARGE SCALE GENOMIC DNA]</scope>
    <source>
        <strain evidence="1 2">NIES-2285</strain>
    </source>
</reference>
<accession>A0A1Y1IM98</accession>